<dbReference type="Proteomes" id="UP001073227">
    <property type="component" value="Unassembled WGS sequence"/>
</dbReference>
<comment type="caution">
    <text evidence="2">The sequence shown here is derived from an EMBL/GenBank/DDBJ whole genome shotgun (WGS) entry which is preliminary data.</text>
</comment>
<evidence type="ECO:0000313" key="2">
    <source>
        <dbReference type="EMBL" id="MCY0147822.1"/>
    </source>
</evidence>
<gene>
    <name evidence="2" type="ORF">OEG84_08880</name>
</gene>
<dbReference type="PANTHER" id="PTHR13774">
    <property type="entry name" value="PHENAZINE BIOSYNTHESIS PROTEIN"/>
    <property type="match status" value="1"/>
</dbReference>
<dbReference type="NCBIfam" id="TIGR00654">
    <property type="entry name" value="PhzF_family"/>
    <property type="match status" value="1"/>
</dbReference>
<dbReference type="RefSeq" id="WP_267653416.1">
    <property type="nucleotide sequence ID" value="NZ_JAOVZR010000001.1"/>
</dbReference>
<reference evidence="2" key="1">
    <citation type="submission" date="2022-10" db="EMBL/GenBank/DDBJ databases">
        <title>Hoeflea sp. G2-23, isolated from marine algae.</title>
        <authorList>
            <person name="Kristyanto S."/>
            <person name="Kim J.M."/>
            <person name="Jeon C.O."/>
        </authorList>
    </citation>
    <scope>NUCLEOTIDE SEQUENCE</scope>
    <source>
        <strain evidence="2">G2-23</strain>
    </source>
</reference>
<comment type="similarity">
    <text evidence="1">Belongs to the PhzF family.</text>
</comment>
<dbReference type="PIRSF" id="PIRSF016184">
    <property type="entry name" value="PhzC_PhzF"/>
    <property type="match status" value="1"/>
</dbReference>
<sequence length="311" mass="32834">MTEYAIYDVFTGTALAGNPLAVVFEADHFSDAQMQSIAREFNLSETVFVTTPQNPAHTARLRIFTPGRELPFAGHPTVGAAVALADRRLAGKAPANGIDMVKMLEEGIGAVRCAVRISAGNAGFAEFDLPRLSQRLNVEIEPADIGMALGLDPQEIGFENHRVSLWSAGVPFVLVPVHDQAAAAKAECHAADWERVAPMGDGQLAHPYIYCRGGMNHTASFHARMFAPGEGIVEDPATGSAAAALSGAIHLYDGLLDGNHALVIEQGVEMGRPSLIHLHLDCADSEVSHARIGGQAVKIAEGGCCCEPPLG</sequence>
<proteinExistence type="inferred from homology"/>
<keyword evidence="3" id="KW-1185">Reference proteome</keyword>
<dbReference type="EMBL" id="JAOVZR010000001">
    <property type="protein sequence ID" value="MCY0147822.1"/>
    <property type="molecule type" value="Genomic_DNA"/>
</dbReference>
<dbReference type="InterPro" id="IPR003719">
    <property type="entry name" value="Phenazine_PhzF-like"/>
</dbReference>
<dbReference type="Gene3D" id="3.10.310.10">
    <property type="entry name" value="Diaminopimelate Epimerase, Chain A, domain 1"/>
    <property type="match status" value="2"/>
</dbReference>
<dbReference type="SUPFAM" id="SSF54506">
    <property type="entry name" value="Diaminopimelate epimerase-like"/>
    <property type="match status" value="1"/>
</dbReference>
<organism evidence="2 3">
    <name type="scientific">Hoeflea algicola</name>
    <dbReference type="NCBI Taxonomy" id="2983763"/>
    <lineage>
        <taxon>Bacteria</taxon>
        <taxon>Pseudomonadati</taxon>
        <taxon>Pseudomonadota</taxon>
        <taxon>Alphaproteobacteria</taxon>
        <taxon>Hyphomicrobiales</taxon>
        <taxon>Rhizobiaceae</taxon>
        <taxon>Hoeflea</taxon>
    </lineage>
</organism>
<dbReference type="PANTHER" id="PTHR13774:SF32">
    <property type="entry name" value="ANTISENSE-ENHANCING SEQUENCE 1"/>
    <property type="match status" value="1"/>
</dbReference>
<dbReference type="Pfam" id="PF02567">
    <property type="entry name" value="PhzC-PhzF"/>
    <property type="match status" value="1"/>
</dbReference>
<accession>A0ABT3Z7S1</accession>
<evidence type="ECO:0000313" key="3">
    <source>
        <dbReference type="Proteomes" id="UP001073227"/>
    </source>
</evidence>
<name>A0ABT3Z7S1_9HYPH</name>
<protein>
    <submittedName>
        <fullName evidence="2">PhzF family phenazine biosynthesis protein</fullName>
    </submittedName>
</protein>
<evidence type="ECO:0000256" key="1">
    <source>
        <dbReference type="ARBA" id="ARBA00008270"/>
    </source>
</evidence>